<feature type="transmembrane region" description="Helical" evidence="12">
    <location>
        <begin position="342"/>
        <end position="361"/>
    </location>
</feature>
<keyword evidence="5" id="KW-0050">Antiport</keyword>
<dbReference type="EMBL" id="SAXH01000008">
    <property type="protein sequence ID" value="RWR46850.1"/>
    <property type="molecule type" value="Genomic_DNA"/>
</dbReference>
<keyword evidence="9" id="KW-0406">Ion transport</keyword>
<dbReference type="InterPro" id="IPR050222">
    <property type="entry name" value="MATE_MdtK"/>
</dbReference>
<organism evidence="13 14">
    <name type="scientific">Lactococcus lactis</name>
    <dbReference type="NCBI Taxonomy" id="1358"/>
    <lineage>
        <taxon>Bacteria</taxon>
        <taxon>Bacillati</taxon>
        <taxon>Bacillota</taxon>
        <taxon>Bacilli</taxon>
        <taxon>Lactobacillales</taxon>
        <taxon>Streptococcaceae</taxon>
        <taxon>Lactococcus</taxon>
    </lineage>
</organism>
<evidence type="ECO:0000256" key="12">
    <source>
        <dbReference type="SAM" id="Phobius"/>
    </source>
</evidence>
<comment type="function">
    <text evidence="1">Multidrug efflux pump.</text>
</comment>
<keyword evidence="10 12" id="KW-0472">Membrane</keyword>
<evidence type="ECO:0000256" key="9">
    <source>
        <dbReference type="ARBA" id="ARBA00023065"/>
    </source>
</evidence>
<feature type="transmembrane region" description="Helical" evidence="12">
    <location>
        <begin position="273"/>
        <end position="291"/>
    </location>
</feature>
<evidence type="ECO:0000256" key="10">
    <source>
        <dbReference type="ARBA" id="ARBA00023136"/>
    </source>
</evidence>
<dbReference type="AlphaFoldDB" id="A0A443LCG1"/>
<evidence type="ECO:0000256" key="3">
    <source>
        <dbReference type="ARBA" id="ARBA00020268"/>
    </source>
</evidence>
<comment type="caution">
    <text evidence="13">The sequence shown here is derived from an EMBL/GenBank/DDBJ whole genome shotgun (WGS) entry which is preliminary data.</text>
</comment>
<feature type="transmembrane region" description="Helical" evidence="12">
    <location>
        <begin position="303"/>
        <end position="322"/>
    </location>
</feature>
<dbReference type="PIRSF" id="PIRSF006603">
    <property type="entry name" value="DinF"/>
    <property type="match status" value="1"/>
</dbReference>
<evidence type="ECO:0000256" key="11">
    <source>
        <dbReference type="ARBA" id="ARBA00031636"/>
    </source>
</evidence>
<reference evidence="13 14" key="1">
    <citation type="submission" date="2019-01" db="EMBL/GenBank/DDBJ databases">
        <title>Whole genome sequence of Lactococcus lactis isolated from cow milk.</title>
        <authorList>
            <person name="Sundararaman A."/>
            <person name="Tamang J.-P."/>
            <person name="Halami P."/>
        </authorList>
    </citation>
    <scope>NUCLEOTIDE SEQUENCE [LARGE SCALE GENOMIC DNA]</scope>
    <source>
        <strain evidence="13 14">C2D</strain>
    </source>
</reference>
<evidence type="ECO:0000256" key="7">
    <source>
        <dbReference type="ARBA" id="ARBA00022692"/>
    </source>
</evidence>
<dbReference type="InterPro" id="IPR048279">
    <property type="entry name" value="MdtK-like"/>
</dbReference>
<evidence type="ECO:0000313" key="14">
    <source>
        <dbReference type="Proteomes" id="UP000285859"/>
    </source>
</evidence>
<dbReference type="PANTHER" id="PTHR43298:SF4">
    <property type="entry name" value="DRUG_SODIUM ANTIPORTER"/>
    <property type="match status" value="1"/>
</dbReference>
<keyword evidence="4" id="KW-0813">Transport</keyword>
<dbReference type="NCBIfam" id="TIGR00797">
    <property type="entry name" value="matE"/>
    <property type="match status" value="1"/>
</dbReference>
<feature type="transmembrane region" description="Helical" evidence="12">
    <location>
        <begin position="125"/>
        <end position="147"/>
    </location>
</feature>
<feature type="transmembrane region" description="Helical" evidence="12">
    <location>
        <begin position="159"/>
        <end position="178"/>
    </location>
</feature>
<dbReference type="GO" id="GO:0005886">
    <property type="term" value="C:plasma membrane"/>
    <property type="evidence" value="ECO:0007669"/>
    <property type="project" value="UniProtKB-SubCell"/>
</dbReference>
<evidence type="ECO:0000256" key="5">
    <source>
        <dbReference type="ARBA" id="ARBA00022449"/>
    </source>
</evidence>
<evidence type="ECO:0000256" key="1">
    <source>
        <dbReference type="ARBA" id="ARBA00003408"/>
    </source>
</evidence>
<evidence type="ECO:0000256" key="2">
    <source>
        <dbReference type="ARBA" id="ARBA00004651"/>
    </source>
</evidence>
<dbReference type="RefSeq" id="WP_128267868.1">
    <property type="nucleotide sequence ID" value="NZ_JACCJA010000008.1"/>
</dbReference>
<comment type="subcellular location">
    <subcellularLocation>
        <location evidence="2">Cell membrane</location>
        <topology evidence="2">Multi-pass membrane protein</topology>
    </subcellularLocation>
</comment>
<proteinExistence type="predicted"/>
<keyword evidence="8 12" id="KW-1133">Transmembrane helix</keyword>
<dbReference type="PANTHER" id="PTHR43298">
    <property type="entry name" value="MULTIDRUG RESISTANCE PROTEIN NORM-RELATED"/>
    <property type="match status" value="1"/>
</dbReference>
<dbReference type="InterPro" id="IPR002528">
    <property type="entry name" value="MATE_fam"/>
</dbReference>
<sequence length="434" mass="47813">MKTNREILKFAFPAIIENFLQMLVGVSDTMIVAHLSLSAVAAVSLANNLITVYQAIFIALGTIVSSLFAKVLIAKKVEENPKRLINSATKLTFLIGLALGIVSVVGSRPILYLLGARQRVLELSIIYLSLVGGLIVLLALMTTFGAFLRADGNTKTPMWASFFASLLNLILSVVFIFVFHLGVLGTALGAVIARFIGVLFLYYKLKDKRPDFQFYKEKLDHQLIKLSLPATGERLSMRLGDLLIMMIIVRLGERVFAGNAIGESITQFNYMPVFGMATVTVILVAQAAAENSIENVKAYIKKTYWLATIMMFVIGLALLLTANILNQFFTTDRIAMNASTTVILFSFLATFFVTGATTYTAAFQGIGNTKLPFYATTLGMFGIRLLLGAFLALGLKLGLEGVWLAVLLDNLFRFIFLKIKFNRSLTSKILKKKY</sequence>
<dbReference type="GO" id="GO:0015297">
    <property type="term" value="F:antiporter activity"/>
    <property type="evidence" value="ECO:0007669"/>
    <property type="project" value="UniProtKB-KW"/>
</dbReference>
<feature type="transmembrane region" description="Helical" evidence="12">
    <location>
        <begin position="52"/>
        <end position="73"/>
    </location>
</feature>
<feature type="transmembrane region" description="Helical" evidence="12">
    <location>
        <begin position="93"/>
        <end position="113"/>
    </location>
</feature>
<dbReference type="GO" id="GO:0006811">
    <property type="term" value="P:monoatomic ion transport"/>
    <property type="evidence" value="ECO:0007669"/>
    <property type="project" value="UniProtKB-KW"/>
</dbReference>
<gene>
    <name evidence="13" type="ORF">EO246_07550</name>
</gene>
<name>A0A443LCG1_9LACT</name>
<feature type="transmembrane region" description="Helical" evidence="12">
    <location>
        <begin position="20"/>
        <end position="46"/>
    </location>
</feature>
<evidence type="ECO:0000256" key="6">
    <source>
        <dbReference type="ARBA" id="ARBA00022475"/>
    </source>
</evidence>
<keyword evidence="7 12" id="KW-0812">Transmembrane</keyword>
<dbReference type="GO" id="GO:0042910">
    <property type="term" value="F:xenobiotic transmembrane transporter activity"/>
    <property type="evidence" value="ECO:0007669"/>
    <property type="project" value="InterPro"/>
</dbReference>
<keyword evidence="6" id="KW-1003">Cell membrane</keyword>
<evidence type="ECO:0000256" key="4">
    <source>
        <dbReference type="ARBA" id="ARBA00022448"/>
    </source>
</evidence>
<dbReference type="Pfam" id="PF01554">
    <property type="entry name" value="MatE"/>
    <property type="match status" value="2"/>
</dbReference>
<evidence type="ECO:0000313" key="13">
    <source>
        <dbReference type="EMBL" id="RWR46850.1"/>
    </source>
</evidence>
<accession>A0A443LCG1</accession>
<protein>
    <recommendedName>
        <fullName evidence="3">Probable multidrug resistance protein NorM</fullName>
    </recommendedName>
    <alternativeName>
        <fullName evidence="11">Multidrug-efflux transporter</fullName>
    </alternativeName>
</protein>
<feature type="transmembrane region" description="Helical" evidence="12">
    <location>
        <begin position="184"/>
        <end position="203"/>
    </location>
</feature>
<evidence type="ECO:0000256" key="8">
    <source>
        <dbReference type="ARBA" id="ARBA00022989"/>
    </source>
</evidence>
<dbReference type="Proteomes" id="UP000285859">
    <property type="component" value="Unassembled WGS sequence"/>
</dbReference>